<evidence type="ECO:0000259" key="2">
    <source>
        <dbReference type="SMART" id="SM00387"/>
    </source>
</evidence>
<dbReference type="InterPro" id="IPR003594">
    <property type="entry name" value="HATPase_dom"/>
</dbReference>
<dbReference type="Pfam" id="PF14689">
    <property type="entry name" value="SPOB_a"/>
    <property type="match status" value="1"/>
</dbReference>
<dbReference type="Gene3D" id="1.10.287.130">
    <property type="match status" value="1"/>
</dbReference>
<feature type="transmembrane region" description="Helical" evidence="1">
    <location>
        <begin position="48"/>
        <end position="66"/>
    </location>
</feature>
<feature type="transmembrane region" description="Helical" evidence="1">
    <location>
        <begin position="72"/>
        <end position="96"/>
    </location>
</feature>
<dbReference type="Gene3D" id="3.30.565.10">
    <property type="entry name" value="Histidine kinase-like ATPase, C-terminal domain"/>
    <property type="match status" value="1"/>
</dbReference>
<reference evidence="3" key="1">
    <citation type="submission" date="2020-12" db="EMBL/GenBank/DDBJ databases">
        <title>PHA producing bacteria isolated from mangrove.</title>
        <authorList>
            <person name="Zheng W."/>
            <person name="Yu S."/>
            <person name="Huang Y."/>
        </authorList>
    </citation>
    <scope>NUCLEOTIDE SEQUENCE</scope>
    <source>
        <strain evidence="3">GN22-4</strain>
    </source>
</reference>
<dbReference type="AlphaFoldDB" id="A0A8I1MI83"/>
<dbReference type="SUPFAM" id="SSF55874">
    <property type="entry name" value="ATPase domain of HSP90 chaperone/DNA topoisomerase II/histidine kinase"/>
    <property type="match status" value="1"/>
</dbReference>
<keyword evidence="1" id="KW-0812">Transmembrane</keyword>
<dbReference type="SMART" id="SM00387">
    <property type="entry name" value="HATPase_c"/>
    <property type="match status" value="1"/>
</dbReference>
<protein>
    <submittedName>
        <fullName evidence="3">GHKL domain-containing protein</fullName>
    </submittedName>
</protein>
<evidence type="ECO:0000256" key="1">
    <source>
        <dbReference type="SAM" id="Phobius"/>
    </source>
</evidence>
<comment type="caution">
    <text evidence="3">The sequence shown here is derived from an EMBL/GenBank/DDBJ whole genome shotgun (WGS) entry which is preliminary data.</text>
</comment>
<dbReference type="GO" id="GO:0042802">
    <property type="term" value="F:identical protein binding"/>
    <property type="evidence" value="ECO:0007669"/>
    <property type="project" value="TreeGrafter"/>
</dbReference>
<dbReference type="InterPro" id="IPR039506">
    <property type="entry name" value="SPOB_a"/>
</dbReference>
<dbReference type="InterPro" id="IPR036890">
    <property type="entry name" value="HATPase_C_sf"/>
</dbReference>
<proteinExistence type="predicted"/>
<keyword evidence="1" id="KW-0472">Membrane</keyword>
<sequence>MKYLLLITALCTTAVLLFKPLSTWTIIFICTVMWSSVYVYMKRVSFTHPISWISCTFSICIVSGMWCTNSPLLLLLLLAVLLMYYFEMASVHNYLFSISKRELAASAELSKVNEVFQQIRAERHDFMKHISAVSYLMDSKQHQKANAYMQQYVDALQNTNTYMQGESGHIASMLYQWKQQAAQDNIELVFQFENPLSQLPITKLNQMNLLVNLLENAFDAARCTDEKYICIKSLVKSGIYILEVTNSTPPLSNELQDQLFKQFNKTTKSGSHEGLGTFVIHELVRHSNGYLDYLYYHQRLTVKLKFPIVV</sequence>
<dbReference type="Proteomes" id="UP000664578">
    <property type="component" value="Unassembled WGS sequence"/>
</dbReference>
<gene>
    <name evidence="3" type="ORF">JF537_13550</name>
</gene>
<dbReference type="PANTHER" id="PTHR40448:SF1">
    <property type="entry name" value="TWO-COMPONENT SENSOR HISTIDINE KINASE"/>
    <property type="match status" value="1"/>
</dbReference>
<evidence type="ECO:0000313" key="3">
    <source>
        <dbReference type="EMBL" id="MBN8252599.1"/>
    </source>
</evidence>
<organism evidence="3 4">
    <name type="scientific">Priestia flexa</name>
    <dbReference type="NCBI Taxonomy" id="86664"/>
    <lineage>
        <taxon>Bacteria</taxon>
        <taxon>Bacillati</taxon>
        <taxon>Bacillota</taxon>
        <taxon>Bacilli</taxon>
        <taxon>Bacillales</taxon>
        <taxon>Bacillaceae</taxon>
        <taxon>Priestia</taxon>
    </lineage>
</organism>
<name>A0A8I1MI83_9BACI</name>
<feature type="domain" description="Histidine kinase/HSP90-like ATPase" evidence="2">
    <location>
        <begin position="202"/>
        <end position="310"/>
    </location>
</feature>
<dbReference type="Pfam" id="PF14501">
    <property type="entry name" value="HATPase_c_5"/>
    <property type="match status" value="1"/>
</dbReference>
<evidence type="ECO:0000313" key="4">
    <source>
        <dbReference type="Proteomes" id="UP000664578"/>
    </source>
</evidence>
<accession>A0A8I1MI83</accession>
<dbReference type="PANTHER" id="PTHR40448">
    <property type="entry name" value="TWO-COMPONENT SENSOR HISTIDINE KINASE"/>
    <property type="match status" value="1"/>
</dbReference>
<dbReference type="RefSeq" id="WP_119543547.1">
    <property type="nucleotide sequence ID" value="NZ_CM125968.1"/>
</dbReference>
<dbReference type="EMBL" id="JAEMWV010000006">
    <property type="protein sequence ID" value="MBN8252599.1"/>
    <property type="molecule type" value="Genomic_DNA"/>
</dbReference>
<dbReference type="InterPro" id="IPR032834">
    <property type="entry name" value="NatK-like_C"/>
</dbReference>
<keyword evidence="1" id="KW-1133">Transmembrane helix</keyword>